<feature type="domain" description="ABC1 atypical kinase-like" evidence="3">
    <location>
        <begin position="91"/>
        <end position="333"/>
    </location>
</feature>
<keyword evidence="4" id="KW-0808">Transferase</keyword>
<keyword evidence="2" id="KW-0472">Membrane</keyword>
<accession>A0A7X1B1Z0</accession>
<dbReference type="InterPro" id="IPR011009">
    <property type="entry name" value="Kinase-like_dom_sf"/>
</dbReference>
<keyword evidence="4" id="KW-0418">Kinase</keyword>
<keyword evidence="2" id="KW-0812">Transmembrane</keyword>
<dbReference type="Proteomes" id="UP000525652">
    <property type="component" value="Unassembled WGS sequence"/>
</dbReference>
<proteinExistence type="inferred from homology"/>
<evidence type="ECO:0000259" key="3">
    <source>
        <dbReference type="Pfam" id="PF03109"/>
    </source>
</evidence>
<organism evidence="4 5">
    <name type="scientific">Puniceicoccus vermicola</name>
    <dbReference type="NCBI Taxonomy" id="388746"/>
    <lineage>
        <taxon>Bacteria</taxon>
        <taxon>Pseudomonadati</taxon>
        <taxon>Verrucomicrobiota</taxon>
        <taxon>Opitutia</taxon>
        <taxon>Puniceicoccales</taxon>
        <taxon>Puniceicoccaceae</taxon>
        <taxon>Puniceicoccus</taxon>
    </lineage>
</organism>
<dbReference type="RefSeq" id="WP_185694765.1">
    <property type="nucleotide sequence ID" value="NZ_JACHVA010000139.1"/>
</dbReference>
<feature type="transmembrane region" description="Helical" evidence="2">
    <location>
        <begin position="494"/>
        <end position="515"/>
    </location>
</feature>
<gene>
    <name evidence="4" type="ORF">H5P30_20395</name>
</gene>
<name>A0A7X1B1Z0_9BACT</name>
<feature type="transmembrane region" description="Helical" evidence="2">
    <location>
        <begin position="521"/>
        <end position="545"/>
    </location>
</feature>
<evidence type="ECO:0000313" key="5">
    <source>
        <dbReference type="Proteomes" id="UP000525652"/>
    </source>
</evidence>
<evidence type="ECO:0000256" key="2">
    <source>
        <dbReference type="SAM" id="Phobius"/>
    </source>
</evidence>
<dbReference type="PANTHER" id="PTHR10566:SF113">
    <property type="entry name" value="PROTEIN ACTIVITY OF BC1 COMPLEX KINASE 7, CHLOROPLASTIC"/>
    <property type="match status" value="1"/>
</dbReference>
<sequence>MKPFHFLSNAVRAPEIIAILVRWGFEDLLLQLDTPQFLLKNLVRDKVAHLSTFERIRNALEELGPTFVKFGQIVGTRPDKLPQPLLIELKKLRSQVEPQTFKRIQPILAKELDRPIEEVFVNFPETPVASGSLGQVYRAKLRSTGEIVCVKVQRADAAKTINSDFEIIGWFARQIHQRFEGLRPYNLPSLVEQAYERVKEELDFRNEARNSETFQMMNENPERVFAPEVHSEFTTKRLLITEWVEGIPPDEVPSGTEIARDLAIVGGESVFHQIVVAGFFHSDPHSGNMLVTPDNRICLLDWGQVGQITRNMRFNLADLFAGITSRNPDKVVDVAERISTSNRPVSRRKIEQAVTLLLNRNTKVGPAGTEIGTMGLELIHTFGINGIDVPSDYALLAKAILCVEETAKGLDPEFDLQACARPYLVKLNRERWNPKTLIRQNFWPLLRAMKSLQEIPSDFQRLIRRFEEEDVQINLNHTGTEGLQETFRNSMNRLTVGVVTAALIIGSSLIITTGVRPFLWGYPAIGMLGFMASGCLGFYLVISILRRSRRYDK</sequence>
<comment type="caution">
    <text evidence="4">The sequence shown here is derived from an EMBL/GenBank/DDBJ whole genome shotgun (WGS) entry which is preliminary data.</text>
</comment>
<dbReference type="CDD" id="cd05121">
    <property type="entry name" value="ABC1_ADCK3-like"/>
    <property type="match status" value="1"/>
</dbReference>
<comment type="similarity">
    <text evidence="1">Belongs to the protein kinase superfamily. ADCK protein kinase family.</text>
</comment>
<dbReference type="InterPro" id="IPR050154">
    <property type="entry name" value="UbiB_kinase"/>
</dbReference>
<dbReference type="Gene3D" id="1.10.510.10">
    <property type="entry name" value="Transferase(Phosphotransferase) domain 1"/>
    <property type="match status" value="1"/>
</dbReference>
<dbReference type="EMBL" id="JACHVA010000139">
    <property type="protein sequence ID" value="MBC2604150.1"/>
    <property type="molecule type" value="Genomic_DNA"/>
</dbReference>
<reference evidence="4 5" key="1">
    <citation type="submission" date="2020-07" db="EMBL/GenBank/DDBJ databases">
        <authorList>
            <person name="Feng X."/>
        </authorList>
    </citation>
    <scope>NUCLEOTIDE SEQUENCE [LARGE SCALE GENOMIC DNA]</scope>
    <source>
        <strain evidence="4 5">JCM14086</strain>
    </source>
</reference>
<keyword evidence="2" id="KW-1133">Transmembrane helix</keyword>
<dbReference type="SUPFAM" id="SSF56112">
    <property type="entry name" value="Protein kinase-like (PK-like)"/>
    <property type="match status" value="1"/>
</dbReference>
<keyword evidence="5" id="KW-1185">Reference proteome</keyword>
<dbReference type="AlphaFoldDB" id="A0A7X1B1Z0"/>
<dbReference type="Pfam" id="PF03109">
    <property type="entry name" value="ABC1"/>
    <property type="match status" value="1"/>
</dbReference>
<evidence type="ECO:0000256" key="1">
    <source>
        <dbReference type="ARBA" id="ARBA00009670"/>
    </source>
</evidence>
<dbReference type="GO" id="GO:0016301">
    <property type="term" value="F:kinase activity"/>
    <property type="evidence" value="ECO:0007669"/>
    <property type="project" value="UniProtKB-KW"/>
</dbReference>
<protein>
    <submittedName>
        <fullName evidence="4">AarF/ABC1/UbiB kinase family protein</fullName>
    </submittedName>
</protein>
<evidence type="ECO:0000313" key="4">
    <source>
        <dbReference type="EMBL" id="MBC2604150.1"/>
    </source>
</evidence>
<dbReference type="PANTHER" id="PTHR10566">
    <property type="entry name" value="CHAPERONE-ACTIVITY OF BC1 COMPLEX CABC1 -RELATED"/>
    <property type="match status" value="1"/>
</dbReference>
<dbReference type="InterPro" id="IPR004147">
    <property type="entry name" value="ABC1_dom"/>
</dbReference>